<accession>A0AAV5JQ35</accession>
<dbReference type="Proteomes" id="UP001054252">
    <property type="component" value="Unassembled WGS sequence"/>
</dbReference>
<organism evidence="1 2">
    <name type="scientific">Rubroshorea leprosula</name>
    <dbReference type="NCBI Taxonomy" id="152421"/>
    <lineage>
        <taxon>Eukaryota</taxon>
        <taxon>Viridiplantae</taxon>
        <taxon>Streptophyta</taxon>
        <taxon>Embryophyta</taxon>
        <taxon>Tracheophyta</taxon>
        <taxon>Spermatophyta</taxon>
        <taxon>Magnoliopsida</taxon>
        <taxon>eudicotyledons</taxon>
        <taxon>Gunneridae</taxon>
        <taxon>Pentapetalae</taxon>
        <taxon>rosids</taxon>
        <taxon>malvids</taxon>
        <taxon>Malvales</taxon>
        <taxon>Dipterocarpaceae</taxon>
        <taxon>Rubroshorea</taxon>
    </lineage>
</organism>
<dbReference type="AlphaFoldDB" id="A0AAV5JQ35"/>
<reference evidence="1 2" key="1">
    <citation type="journal article" date="2021" name="Commun. Biol.">
        <title>The genome of Shorea leprosula (Dipterocarpaceae) highlights the ecological relevance of drought in aseasonal tropical rainforests.</title>
        <authorList>
            <person name="Ng K.K.S."/>
            <person name="Kobayashi M.J."/>
            <person name="Fawcett J.A."/>
            <person name="Hatakeyama M."/>
            <person name="Paape T."/>
            <person name="Ng C.H."/>
            <person name="Ang C.C."/>
            <person name="Tnah L.H."/>
            <person name="Lee C.T."/>
            <person name="Nishiyama T."/>
            <person name="Sese J."/>
            <person name="O'Brien M.J."/>
            <person name="Copetti D."/>
            <person name="Mohd Noor M.I."/>
            <person name="Ong R.C."/>
            <person name="Putra M."/>
            <person name="Sireger I.Z."/>
            <person name="Indrioko S."/>
            <person name="Kosugi Y."/>
            <person name="Izuno A."/>
            <person name="Isagi Y."/>
            <person name="Lee S.L."/>
            <person name="Shimizu K.K."/>
        </authorList>
    </citation>
    <scope>NUCLEOTIDE SEQUENCE [LARGE SCALE GENOMIC DNA]</scope>
    <source>
        <strain evidence="1">214</strain>
    </source>
</reference>
<proteinExistence type="predicted"/>
<evidence type="ECO:0000313" key="1">
    <source>
        <dbReference type="EMBL" id="GKV13469.1"/>
    </source>
</evidence>
<gene>
    <name evidence="1" type="ORF">SLEP1_g24470</name>
</gene>
<comment type="caution">
    <text evidence="1">The sequence shown here is derived from an EMBL/GenBank/DDBJ whole genome shotgun (WGS) entry which is preliminary data.</text>
</comment>
<name>A0AAV5JQ35_9ROSI</name>
<keyword evidence="2" id="KW-1185">Reference proteome</keyword>
<dbReference type="EMBL" id="BPVZ01000038">
    <property type="protein sequence ID" value="GKV13469.1"/>
    <property type="molecule type" value="Genomic_DNA"/>
</dbReference>
<evidence type="ECO:0000313" key="2">
    <source>
        <dbReference type="Proteomes" id="UP001054252"/>
    </source>
</evidence>
<protein>
    <submittedName>
        <fullName evidence="1">Uncharacterized protein</fullName>
    </submittedName>
</protein>
<sequence>MLETSLSFLLKNQVSGLEHSPKPRNFPDLRCLLPLCPPASAVWGWVRFSAPVTSLPLSRFLPSSPDPASIAGKILKYGIIRQPPSMSFV</sequence>